<accession>A0A1G1W8V0</accession>
<evidence type="ECO:0000256" key="1">
    <source>
        <dbReference type="SAM" id="Phobius"/>
    </source>
</evidence>
<feature type="transmembrane region" description="Helical" evidence="1">
    <location>
        <begin position="123"/>
        <end position="141"/>
    </location>
</feature>
<evidence type="ECO:0000313" key="2">
    <source>
        <dbReference type="EMBL" id="OGY24103.1"/>
    </source>
</evidence>
<name>A0A1G1W8V0_9BACT</name>
<feature type="transmembrane region" description="Helical" evidence="1">
    <location>
        <begin position="61"/>
        <end position="85"/>
    </location>
</feature>
<keyword evidence="1" id="KW-0472">Membrane</keyword>
<dbReference type="Proteomes" id="UP000176631">
    <property type="component" value="Unassembled WGS sequence"/>
</dbReference>
<protein>
    <submittedName>
        <fullName evidence="2">Uncharacterized protein</fullName>
    </submittedName>
</protein>
<dbReference type="EMBL" id="MHCP01000015">
    <property type="protein sequence ID" value="OGY24103.1"/>
    <property type="molecule type" value="Genomic_DNA"/>
</dbReference>
<feature type="transmembrane region" description="Helical" evidence="1">
    <location>
        <begin position="12"/>
        <end position="41"/>
    </location>
</feature>
<dbReference type="AlphaFoldDB" id="A0A1G1W8V0"/>
<comment type="caution">
    <text evidence="2">The sequence shown here is derived from an EMBL/GenBank/DDBJ whole genome shotgun (WGS) entry which is preliminary data.</text>
</comment>
<feature type="transmembrane region" description="Helical" evidence="1">
    <location>
        <begin position="147"/>
        <end position="168"/>
    </location>
</feature>
<keyword evidence="1" id="KW-1133">Transmembrane helix</keyword>
<gene>
    <name evidence="2" type="ORF">A2172_00990</name>
</gene>
<keyword evidence="1" id="KW-0812">Transmembrane</keyword>
<sequence>MRQFSAIKLADELILPLVIIVMTRYLSVFLAALLAPLNFSIGVSSSFHTLLFLSFSDKNQAVLANFISWMAVATVLAMYFGFVLFRGLHTASEQLHPKYAQDLHKRNLDFLVIDQNETRHQTIGWLAIVVLVSCLMLYDFLSVGLPAFSLGYFLGLAALLIGISYPVFYRGKN</sequence>
<proteinExistence type="predicted"/>
<reference evidence="2 3" key="1">
    <citation type="journal article" date="2016" name="Nat. Commun.">
        <title>Thousands of microbial genomes shed light on interconnected biogeochemical processes in an aquifer system.</title>
        <authorList>
            <person name="Anantharaman K."/>
            <person name="Brown C.T."/>
            <person name="Hug L.A."/>
            <person name="Sharon I."/>
            <person name="Castelle C.J."/>
            <person name="Probst A.J."/>
            <person name="Thomas B.C."/>
            <person name="Singh A."/>
            <person name="Wilkins M.J."/>
            <person name="Karaoz U."/>
            <person name="Brodie E.L."/>
            <person name="Williams K.H."/>
            <person name="Hubbard S.S."/>
            <person name="Banfield J.F."/>
        </authorList>
    </citation>
    <scope>NUCLEOTIDE SEQUENCE [LARGE SCALE GENOMIC DNA]</scope>
</reference>
<evidence type="ECO:0000313" key="3">
    <source>
        <dbReference type="Proteomes" id="UP000176631"/>
    </source>
</evidence>
<organism evidence="2 3">
    <name type="scientific">Candidatus Woykebacteria bacterium RBG_13_40_15</name>
    <dbReference type="NCBI Taxonomy" id="1802593"/>
    <lineage>
        <taxon>Bacteria</taxon>
        <taxon>Candidatus Woykeibacteriota</taxon>
    </lineage>
</organism>